<protein>
    <submittedName>
        <fullName evidence="2">Uncharacterized protein</fullName>
    </submittedName>
</protein>
<dbReference type="AlphaFoldDB" id="A0AAV4IMM2"/>
<keyword evidence="1" id="KW-1133">Transmembrane helix</keyword>
<keyword evidence="1" id="KW-0812">Transmembrane</keyword>
<reference evidence="2 3" key="1">
    <citation type="journal article" date="2021" name="Elife">
        <title>Chloroplast acquisition without the gene transfer in kleptoplastic sea slugs, Plakobranchus ocellatus.</title>
        <authorList>
            <person name="Maeda T."/>
            <person name="Takahashi S."/>
            <person name="Yoshida T."/>
            <person name="Shimamura S."/>
            <person name="Takaki Y."/>
            <person name="Nagai Y."/>
            <person name="Toyoda A."/>
            <person name="Suzuki Y."/>
            <person name="Arimoto A."/>
            <person name="Ishii H."/>
            <person name="Satoh N."/>
            <person name="Nishiyama T."/>
            <person name="Hasebe M."/>
            <person name="Maruyama T."/>
            <person name="Minagawa J."/>
            <person name="Obokata J."/>
            <person name="Shigenobu S."/>
        </authorList>
    </citation>
    <scope>NUCLEOTIDE SEQUENCE [LARGE SCALE GENOMIC DNA]</scope>
</reference>
<feature type="transmembrane region" description="Helical" evidence="1">
    <location>
        <begin position="89"/>
        <end position="110"/>
    </location>
</feature>
<organism evidence="2 3">
    <name type="scientific">Elysia marginata</name>
    <dbReference type="NCBI Taxonomy" id="1093978"/>
    <lineage>
        <taxon>Eukaryota</taxon>
        <taxon>Metazoa</taxon>
        <taxon>Spiralia</taxon>
        <taxon>Lophotrochozoa</taxon>
        <taxon>Mollusca</taxon>
        <taxon>Gastropoda</taxon>
        <taxon>Heterobranchia</taxon>
        <taxon>Euthyneura</taxon>
        <taxon>Panpulmonata</taxon>
        <taxon>Sacoglossa</taxon>
        <taxon>Placobranchoidea</taxon>
        <taxon>Plakobranchidae</taxon>
        <taxon>Elysia</taxon>
    </lineage>
</organism>
<dbReference type="Proteomes" id="UP000762676">
    <property type="component" value="Unassembled WGS sequence"/>
</dbReference>
<keyword evidence="1" id="KW-0472">Membrane</keyword>
<comment type="caution">
    <text evidence="2">The sequence shown here is derived from an EMBL/GenBank/DDBJ whole genome shotgun (WGS) entry which is preliminary data.</text>
</comment>
<gene>
    <name evidence="2" type="ORF">ElyMa_006681600</name>
</gene>
<feature type="transmembrane region" description="Helical" evidence="1">
    <location>
        <begin position="65"/>
        <end position="83"/>
    </location>
</feature>
<dbReference type="EMBL" id="BMAT01013381">
    <property type="protein sequence ID" value="GFS11804.1"/>
    <property type="molecule type" value="Genomic_DNA"/>
</dbReference>
<evidence type="ECO:0000256" key="1">
    <source>
        <dbReference type="SAM" id="Phobius"/>
    </source>
</evidence>
<sequence>MSREPVVYSYRRNERTKGNHSRCYYYYYSNKRSLAPAVITKPEVTTESELLAEHQDEDARAIGQVDHFTVVVVVVVVVVVIVVEEVVVVIVEVVVVIVVVVIIAVVVVAGGGD</sequence>
<accession>A0AAV4IMM2</accession>
<keyword evidence="3" id="KW-1185">Reference proteome</keyword>
<name>A0AAV4IMM2_9GAST</name>
<evidence type="ECO:0000313" key="2">
    <source>
        <dbReference type="EMBL" id="GFS11804.1"/>
    </source>
</evidence>
<evidence type="ECO:0000313" key="3">
    <source>
        <dbReference type="Proteomes" id="UP000762676"/>
    </source>
</evidence>
<proteinExistence type="predicted"/>